<gene>
    <name evidence="1" type="ORF">ACE1CA_15440</name>
</gene>
<accession>A0ABV4WMM8</accession>
<dbReference type="RefSeq" id="WP_413278324.1">
    <property type="nucleotide sequence ID" value="NZ_JBHFNT010000127.1"/>
</dbReference>
<dbReference type="Proteomes" id="UP001576780">
    <property type="component" value="Unassembled WGS sequence"/>
</dbReference>
<evidence type="ECO:0000313" key="1">
    <source>
        <dbReference type="EMBL" id="MFB2835923.1"/>
    </source>
</evidence>
<sequence>MGIFLTGSRESGLNCLTWAFIDRLNPNDVKIAATVLTYQLWLQALEIEALMIQTIKPR</sequence>
<proteinExistence type="predicted"/>
<keyword evidence="2" id="KW-1185">Reference proteome</keyword>
<name>A0ABV4WMM8_9CYAN</name>
<protein>
    <submittedName>
        <fullName evidence="1">Uncharacterized protein</fullName>
    </submittedName>
</protein>
<reference evidence="1 2" key="1">
    <citation type="submission" date="2024-09" db="EMBL/GenBank/DDBJ databases">
        <title>Floridaenema gen nov. (Aerosakkonemataceae, Aerosakkonematales ord. nov., Cyanobacteria) from benthic tropical and subtropical fresh waters, with the description of four new species.</title>
        <authorList>
            <person name="Moretto J.A."/>
            <person name="Berthold D.E."/>
            <person name="Lefler F.W."/>
            <person name="Huang I.-S."/>
            <person name="Laughinghouse H. IV."/>
        </authorList>
    </citation>
    <scope>NUCLEOTIDE SEQUENCE [LARGE SCALE GENOMIC DNA]</scope>
    <source>
        <strain evidence="1 2">BLCC-F167</strain>
    </source>
</reference>
<dbReference type="EMBL" id="JBHFNT010000127">
    <property type="protein sequence ID" value="MFB2835923.1"/>
    <property type="molecule type" value="Genomic_DNA"/>
</dbReference>
<organism evidence="1 2">
    <name type="scientific">Floridaenema evergladense BLCC-F167</name>
    <dbReference type="NCBI Taxonomy" id="3153639"/>
    <lineage>
        <taxon>Bacteria</taxon>
        <taxon>Bacillati</taxon>
        <taxon>Cyanobacteriota</taxon>
        <taxon>Cyanophyceae</taxon>
        <taxon>Oscillatoriophycideae</taxon>
        <taxon>Aerosakkonematales</taxon>
        <taxon>Aerosakkonemataceae</taxon>
        <taxon>Floridanema</taxon>
        <taxon>Floridanema evergladense</taxon>
    </lineage>
</organism>
<evidence type="ECO:0000313" key="2">
    <source>
        <dbReference type="Proteomes" id="UP001576780"/>
    </source>
</evidence>
<comment type="caution">
    <text evidence="1">The sequence shown here is derived from an EMBL/GenBank/DDBJ whole genome shotgun (WGS) entry which is preliminary data.</text>
</comment>